<evidence type="ECO:0000313" key="1">
    <source>
        <dbReference type="EMBL" id="SVA58953.1"/>
    </source>
</evidence>
<proteinExistence type="predicted"/>
<protein>
    <submittedName>
        <fullName evidence="1">Uncharacterized protein</fullName>
    </submittedName>
</protein>
<reference evidence="1" key="1">
    <citation type="submission" date="2018-05" db="EMBL/GenBank/DDBJ databases">
        <authorList>
            <person name="Lanie J.A."/>
            <person name="Ng W.-L."/>
            <person name="Kazmierczak K.M."/>
            <person name="Andrzejewski T.M."/>
            <person name="Davidsen T.M."/>
            <person name="Wayne K.J."/>
            <person name="Tettelin H."/>
            <person name="Glass J.I."/>
            <person name="Rusch D."/>
            <person name="Podicherti R."/>
            <person name="Tsui H.-C.T."/>
            <person name="Winkler M.E."/>
        </authorList>
    </citation>
    <scope>NUCLEOTIDE SEQUENCE</scope>
</reference>
<organism evidence="1">
    <name type="scientific">marine metagenome</name>
    <dbReference type="NCBI Taxonomy" id="408172"/>
    <lineage>
        <taxon>unclassified sequences</taxon>
        <taxon>metagenomes</taxon>
        <taxon>ecological metagenomes</taxon>
    </lineage>
</organism>
<accession>A0A381X3Y5</accession>
<sequence length="44" mass="5267">MYKLADRMRADIPNGKLADQLTKSYQKNVTKFMREMMSLVKRMK</sequence>
<name>A0A381X3Y5_9ZZZZ</name>
<dbReference type="AlphaFoldDB" id="A0A381X3Y5"/>
<dbReference type="EMBL" id="UINC01013683">
    <property type="protein sequence ID" value="SVA58953.1"/>
    <property type="molecule type" value="Genomic_DNA"/>
</dbReference>
<gene>
    <name evidence="1" type="ORF">METZ01_LOCUS111807</name>
</gene>